<sequence>MLTLGEAAAVATAAVRFADLLVDLRLDELGQVAQRFLPAEIAGLGGDGVRDAGLGDVDLGADRHFLQDHGHLDLARQIGIVEAVGVAQALARDELDKFATEGMAAAGGEVAEGHLVGSADLALELVHRAGKAVGGQPLRQRIRLDECAVDLLRLGRQNAVQLDGARHISISFLC</sequence>
<accession>A0A090FEZ8</accession>
<protein>
    <submittedName>
        <fullName evidence="1">Uncharacterized protein</fullName>
    </submittedName>
</protein>
<proteinExistence type="predicted"/>
<dbReference type="Proteomes" id="UP000046373">
    <property type="component" value="Unassembled WGS sequence"/>
</dbReference>
<evidence type="ECO:0000313" key="1">
    <source>
        <dbReference type="EMBL" id="CDX17634.1"/>
    </source>
</evidence>
<organism evidence="1 2">
    <name type="scientific">Mesorhizobium plurifarium</name>
    <dbReference type="NCBI Taxonomy" id="69974"/>
    <lineage>
        <taxon>Bacteria</taxon>
        <taxon>Pseudomonadati</taxon>
        <taxon>Pseudomonadota</taxon>
        <taxon>Alphaproteobacteria</taxon>
        <taxon>Hyphomicrobiales</taxon>
        <taxon>Phyllobacteriaceae</taxon>
        <taxon>Mesorhizobium</taxon>
    </lineage>
</organism>
<dbReference type="EMBL" id="CCNB01000003">
    <property type="protein sequence ID" value="CDX17634.1"/>
    <property type="molecule type" value="Genomic_DNA"/>
</dbReference>
<gene>
    <name evidence="1" type="ORF">MPLDJ20_110125</name>
</gene>
<evidence type="ECO:0000313" key="2">
    <source>
        <dbReference type="Proteomes" id="UP000046373"/>
    </source>
</evidence>
<dbReference type="AlphaFoldDB" id="A0A090FEZ8"/>
<name>A0A090FEZ8_MESPL</name>
<reference evidence="1 2" key="1">
    <citation type="submission" date="2014-08" db="EMBL/GenBank/DDBJ databases">
        <authorList>
            <person name="Moulin Lionel"/>
        </authorList>
    </citation>
    <scope>NUCLEOTIDE SEQUENCE [LARGE SCALE GENOMIC DNA]</scope>
</reference>